<name>A0A0J9T3R1_PLAVI</name>
<proteinExistence type="predicted"/>
<sequence>MKGNVIMNNLFKICACVIFIWIYNPYNNLVYNVEITSNIMFKRSLSKHVPKKELDRSKTRSKFLERDPYSNVKSTSDDLTKYAQLKKKGLNDLDLYRKNYKQRYSKKNVLGKIDCYCEKKIFDKYDRIDELALKFQKDKKSFNKKVDKKFCIPLILFALVPVLGLIIPLLFNKYSPIVKYLCLSDCTHHGGNSFDHSIGDYTQVSIDKKTWEIITQVNNIFLYISSVVLLLVLIYVLVKVIKYKKLKEGRDKMSLKEYYYFTKSLF</sequence>
<dbReference type="AlphaFoldDB" id="A0A0J9T3R1"/>
<dbReference type="EMBL" id="KQ235157">
    <property type="protein sequence ID" value="KMZ89651.1"/>
    <property type="molecule type" value="Genomic_DNA"/>
</dbReference>
<evidence type="ECO:0000313" key="2">
    <source>
        <dbReference type="EMBL" id="KMZ89651.1"/>
    </source>
</evidence>
<dbReference type="Proteomes" id="UP000053776">
    <property type="component" value="Unassembled WGS sequence"/>
</dbReference>
<keyword evidence="1" id="KW-0472">Membrane</keyword>
<feature type="transmembrane region" description="Helical" evidence="1">
    <location>
        <begin position="150"/>
        <end position="171"/>
    </location>
</feature>
<organism evidence="2 3">
    <name type="scientific">Plasmodium vivax Mauritania I</name>
    <dbReference type="NCBI Taxonomy" id="1035515"/>
    <lineage>
        <taxon>Eukaryota</taxon>
        <taxon>Sar</taxon>
        <taxon>Alveolata</taxon>
        <taxon>Apicomplexa</taxon>
        <taxon>Aconoidasida</taxon>
        <taxon>Haemosporida</taxon>
        <taxon>Plasmodiidae</taxon>
        <taxon>Plasmodium</taxon>
        <taxon>Plasmodium (Plasmodium)</taxon>
    </lineage>
</organism>
<evidence type="ECO:0008006" key="4">
    <source>
        <dbReference type="Google" id="ProtNLM"/>
    </source>
</evidence>
<feature type="transmembrane region" description="Helical" evidence="1">
    <location>
        <begin position="6"/>
        <end position="23"/>
    </location>
</feature>
<dbReference type="Pfam" id="PF12420">
    <property type="entry name" value="DUF3671"/>
    <property type="match status" value="1"/>
</dbReference>
<gene>
    <name evidence="2" type="ORF">PVMG_05936</name>
</gene>
<dbReference type="InterPro" id="IPR022139">
    <property type="entry name" value="Fam-L/Fam-M-like_plasmodium"/>
</dbReference>
<keyword evidence="1" id="KW-0812">Transmembrane</keyword>
<accession>A0A0J9T3R1</accession>
<reference evidence="2 3" key="1">
    <citation type="submission" date="2011-08" db="EMBL/GenBank/DDBJ databases">
        <title>The Genome Sequence of Plasmodium vivax Mauritania I.</title>
        <authorList>
            <consortium name="The Broad Institute Genome Sequencing Platform"/>
            <consortium name="The Broad Institute Genome Sequencing Center for Infectious Disease"/>
            <person name="Neafsey D."/>
            <person name="Carlton J."/>
            <person name="Barnwell J."/>
            <person name="Collins W."/>
            <person name="Escalante A."/>
            <person name="Mullikin J."/>
            <person name="Saul A."/>
            <person name="Guigo R."/>
            <person name="Camara F."/>
            <person name="Young S.K."/>
            <person name="Zeng Q."/>
            <person name="Gargeya S."/>
            <person name="Fitzgerald M."/>
            <person name="Haas B."/>
            <person name="Abouelleil A."/>
            <person name="Alvarado L."/>
            <person name="Arachchi H.M."/>
            <person name="Berlin A."/>
            <person name="Brown A."/>
            <person name="Chapman S.B."/>
            <person name="Chen Z."/>
            <person name="Dunbar C."/>
            <person name="Freedman E."/>
            <person name="Gearin G."/>
            <person name="Gellesch M."/>
            <person name="Goldberg J."/>
            <person name="Griggs A."/>
            <person name="Gujja S."/>
            <person name="Heiman D."/>
            <person name="Howarth C."/>
            <person name="Larson L."/>
            <person name="Lui A."/>
            <person name="MacDonald P.J.P."/>
            <person name="Montmayeur A."/>
            <person name="Murphy C."/>
            <person name="Neiman D."/>
            <person name="Pearson M."/>
            <person name="Priest M."/>
            <person name="Roberts A."/>
            <person name="Saif S."/>
            <person name="Shea T."/>
            <person name="Shenoy N."/>
            <person name="Sisk P."/>
            <person name="Stolte C."/>
            <person name="Sykes S."/>
            <person name="Wortman J."/>
            <person name="Nusbaum C."/>
            <person name="Birren B."/>
        </authorList>
    </citation>
    <scope>NUCLEOTIDE SEQUENCE [LARGE SCALE GENOMIC DNA]</scope>
    <source>
        <strain evidence="2 3">Mauritania I</strain>
    </source>
</reference>
<feature type="transmembrane region" description="Helical" evidence="1">
    <location>
        <begin position="220"/>
        <end position="238"/>
    </location>
</feature>
<keyword evidence="1" id="KW-1133">Transmembrane helix</keyword>
<evidence type="ECO:0000256" key="1">
    <source>
        <dbReference type="SAM" id="Phobius"/>
    </source>
</evidence>
<evidence type="ECO:0000313" key="3">
    <source>
        <dbReference type="Proteomes" id="UP000053776"/>
    </source>
</evidence>
<protein>
    <recommendedName>
        <fullName evidence="4">Variable surface protein Vir35</fullName>
    </recommendedName>
</protein>